<dbReference type="GO" id="GO:0003677">
    <property type="term" value="F:DNA binding"/>
    <property type="evidence" value="ECO:0007669"/>
    <property type="project" value="InterPro"/>
</dbReference>
<keyword evidence="2" id="KW-0804">Transcription</keyword>
<dbReference type="InterPro" id="IPR009057">
    <property type="entry name" value="Homeodomain-like_sf"/>
</dbReference>
<dbReference type="Proteomes" id="UP000030745">
    <property type="component" value="Unassembled WGS sequence"/>
</dbReference>
<evidence type="ECO:0000256" key="3">
    <source>
        <dbReference type="ARBA" id="ARBA00023242"/>
    </source>
</evidence>
<dbReference type="PROSITE" id="PS50090">
    <property type="entry name" value="MYB_LIKE"/>
    <property type="match status" value="1"/>
</dbReference>
<feature type="domain" description="Myb-like" evidence="5">
    <location>
        <begin position="15"/>
        <end position="66"/>
    </location>
</feature>
<evidence type="ECO:0000313" key="7">
    <source>
        <dbReference type="EMBL" id="KDO28485.1"/>
    </source>
</evidence>
<dbReference type="VEuPathDB" id="FungiDB:SPRG_06724"/>
<keyword evidence="1" id="KW-0805">Transcription regulation</keyword>
<dbReference type="STRING" id="695850.A0A067CH18"/>
<dbReference type="PROSITE" id="PS51294">
    <property type="entry name" value="HTH_MYB"/>
    <property type="match status" value="1"/>
</dbReference>
<keyword evidence="8" id="KW-1185">Reference proteome</keyword>
<gene>
    <name evidence="7" type="ORF">SPRG_06724</name>
</gene>
<evidence type="ECO:0000313" key="8">
    <source>
        <dbReference type="Proteomes" id="UP000030745"/>
    </source>
</evidence>
<dbReference type="InterPro" id="IPR006447">
    <property type="entry name" value="Myb_dom_plants"/>
</dbReference>
<feature type="region of interest" description="Disordered" evidence="4">
    <location>
        <begin position="1"/>
        <end position="24"/>
    </location>
</feature>
<dbReference type="GeneID" id="24129054"/>
<dbReference type="EMBL" id="KK583211">
    <property type="protein sequence ID" value="KDO28485.1"/>
    <property type="molecule type" value="Genomic_DNA"/>
</dbReference>
<accession>A0A067CH18</accession>
<keyword evidence="3" id="KW-0539">Nucleus</keyword>
<dbReference type="NCBIfam" id="TIGR01557">
    <property type="entry name" value="myb_SHAQKYF"/>
    <property type="match status" value="1"/>
</dbReference>
<dbReference type="InterPro" id="IPR017930">
    <property type="entry name" value="Myb_dom"/>
</dbReference>
<dbReference type="CDD" id="cd00167">
    <property type="entry name" value="SANT"/>
    <property type="match status" value="1"/>
</dbReference>
<dbReference type="InterPro" id="IPR001005">
    <property type="entry name" value="SANT/Myb"/>
</dbReference>
<evidence type="ECO:0000259" key="6">
    <source>
        <dbReference type="PROSITE" id="PS51294"/>
    </source>
</evidence>
<evidence type="ECO:0000256" key="2">
    <source>
        <dbReference type="ARBA" id="ARBA00023163"/>
    </source>
</evidence>
<reference evidence="7 8" key="1">
    <citation type="journal article" date="2013" name="PLoS Genet.">
        <title>Distinctive expansion of potential virulence genes in the genome of the oomycete fish pathogen Saprolegnia parasitica.</title>
        <authorList>
            <person name="Jiang R.H."/>
            <person name="de Bruijn I."/>
            <person name="Haas B.J."/>
            <person name="Belmonte R."/>
            <person name="Lobach L."/>
            <person name="Christie J."/>
            <person name="van den Ackerveken G."/>
            <person name="Bottin A."/>
            <person name="Bulone V."/>
            <person name="Diaz-Moreno S.M."/>
            <person name="Dumas B."/>
            <person name="Fan L."/>
            <person name="Gaulin E."/>
            <person name="Govers F."/>
            <person name="Grenville-Briggs L.J."/>
            <person name="Horner N.R."/>
            <person name="Levin J.Z."/>
            <person name="Mammella M."/>
            <person name="Meijer H.J."/>
            <person name="Morris P."/>
            <person name="Nusbaum C."/>
            <person name="Oome S."/>
            <person name="Phillips A.J."/>
            <person name="van Rooyen D."/>
            <person name="Rzeszutek E."/>
            <person name="Saraiva M."/>
            <person name="Secombes C.J."/>
            <person name="Seidl M.F."/>
            <person name="Snel B."/>
            <person name="Stassen J.H."/>
            <person name="Sykes S."/>
            <person name="Tripathy S."/>
            <person name="van den Berg H."/>
            <person name="Vega-Arreguin J.C."/>
            <person name="Wawra S."/>
            <person name="Young S.K."/>
            <person name="Zeng Q."/>
            <person name="Dieguez-Uribeondo J."/>
            <person name="Russ C."/>
            <person name="Tyler B.M."/>
            <person name="van West P."/>
        </authorList>
    </citation>
    <scope>NUCLEOTIDE SEQUENCE [LARGE SCALE GENOMIC DNA]</scope>
    <source>
        <strain evidence="7 8">CBS 223.65</strain>
    </source>
</reference>
<feature type="domain" description="HTH myb-type" evidence="6">
    <location>
        <begin position="20"/>
        <end position="70"/>
    </location>
</feature>
<organism evidence="7 8">
    <name type="scientific">Saprolegnia parasitica (strain CBS 223.65)</name>
    <dbReference type="NCBI Taxonomy" id="695850"/>
    <lineage>
        <taxon>Eukaryota</taxon>
        <taxon>Sar</taxon>
        <taxon>Stramenopiles</taxon>
        <taxon>Oomycota</taxon>
        <taxon>Saprolegniomycetes</taxon>
        <taxon>Saprolegniales</taxon>
        <taxon>Saprolegniaceae</taxon>
        <taxon>Saprolegnia</taxon>
    </lineage>
</organism>
<dbReference type="AlphaFoldDB" id="A0A067CH18"/>
<dbReference type="Pfam" id="PF00249">
    <property type="entry name" value="Myb_DNA-binding"/>
    <property type="match status" value="1"/>
</dbReference>
<dbReference type="RefSeq" id="XP_012200923.1">
    <property type="nucleotide sequence ID" value="XM_012345533.1"/>
</dbReference>
<dbReference type="OrthoDB" id="113168at2759"/>
<evidence type="ECO:0000259" key="5">
    <source>
        <dbReference type="PROSITE" id="PS50090"/>
    </source>
</evidence>
<evidence type="ECO:0000256" key="4">
    <source>
        <dbReference type="SAM" id="MobiDB-lite"/>
    </source>
</evidence>
<dbReference type="PANTHER" id="PTHR12802">
    <property type="entry name" value="SWI/SNF COMPLEX-RELATED"/>
    <property type="match status" value="1"/>
</dbReference>
<name>A0A067CH18_SAPPC</name>
<dbReference type="SUPFAM" id="SSF46689">
    <property type="entry name" value="Homeodomain-like"/>
    <property type="match status" value="1"/>
</dbReference>
<sequence length="142" mass="16001">MLHLMLDVNTSSTTSAAEGKGTWTKEEHERFLTAMEMYPNGPWKAIADAVATRTIRQTQTHAQKYREKLARRRRGLRTKHILQPEELRDISTTRPMMPAKAIASPIDNDDEAGGWSDEGDDGTLPPLPDCLDFLIGLLERDL</sequence>
<proteinExistence type="predicted"/>
<protein>
    <submittedName>
        <fullName evidence="7">Uncharacterized protein</fullName>
    </submittedName>
</protein>
<dbReference type="KEGG" id="spar:SPRG_06724"/>
<evidence type="ECO:0000256" key="1">
    <source>
        <dbReference type="ARBA" id="ARBA00023015"/>
    </source>
</evidence>
<dbReference type="PANTHER" id="PTHR12802:SF155">
    <property type="entry name" value="DEUBIQUITINASE MYSM1"/>
    <property type="match status" value="1"/>
</dbReference>
<dbReference type="SMART" id="SM00717">
    <property type="entry name" value="SANT"/>
    <property type="match status" value="1"/>
</dbReference>
<dbReference type="OMA" id="MMPAKAI"/>
<dbReference type="Gene3D" id="1.10.10.60">
    <property type="entry name" value="Homeodomain-like"/>
    <property type="match status" value="1"/>
</dbReference>